<dbReference type="InterPro" id="IPR018712">
    <property type="entry name" value="Tle1-like_cat"/>
</dbReference>
<dbReference type="Pfam" id="PF09994">
    <property type="entry name" value="T6SS_Tle1-like_cat"/>
    <property type="match status" value="1"/>
</dbReference>
<protein>
    <submittedName>
        <fullName evidence="2">Glutathione S-transferase</fullName>
        <ecNumber evidence="2">2.5.1.18</ecNumber>
    </submittedName>
</protein>
<proteinExistence type="predicted"/>
<gene>
    <name evidence="2" type="ORF">GGR38_000270</name>
</gene>
<sequence length="406" mass="44258">MAKSILFFADGTWQGADSGSKSNVLTLFQALAGENTLGGLRDDEQEKAFAGSDDAPPHVAKYIHGVGDGGNWWSNLVGGAFGAGLIFRVLRGYTFISRQYQPGDRIYLIGFSRGAYTVRALGGLIARMGLLDWAGLGLENTPNNALGHRYASAAWHNYMVLRKSEEPPVGLFGALQAMIAEGDDQARDAGELTPRYVADVSIDTIAVWDTVGALGIPKPVLMSKARHDYLKFVDNKLSDKVRHGLHAVAIDERRRDFTPTLWAPRDGVVQCLFAGAHADVGGGYEDRDDNAALATITLHWMAAQLGLDDGTRPGLRFALGALGERAHLGPSHRPWDRPAYWLRQKNDRELPCKDPVMDCTHLPYAPEVKARLGQQVMVVSDGWFGRRTITYQPGPLTTGGYFNAAP</sequence>
<feature type="domain" description="T6SS Phospholipase effector Tle1-like catalytic" evidence="1">
    <location>
        <begin position="3"/>
        <end position="304"/>
    </location>
</feature>
<reference evidence="2 3" key="1">
    <citation type="submission" date="2020-08" db="EMBL/GenBank/DDBJ databases">
        <title>Genomic Encyclopedia of Type Strains, Phase IV (KMG-IV): sequencing the most valuable type-strain genomes for metagenomic binning, comparative biology and taxonomic classification.</title>
        <authorList>
            <person name="Goeker M."/>
        </authorList>
    </citation>
    <scope>NUCLEOTIDE SEQUENCE [LARGE SCALE GENOMIC DNA]</scope>
    <source>
        <strain evidence="2 3">DSM 27057</strain>
    </source>
</reference>
<keyword evidence="2" id="KW-0808">Transferase</keyword>
<accession>A0A7W6CB60</accession>
<organism evidence="2 3">
    <name type="scientific">Novosphingobium sediminicola</name>
    <dbReference type="NCBI Taxonomy" id="563162"/>
    <lineage>
        <taxon>Bacteria</taxon>
        <taxon>Pseudomonadati</taxon>
        <taxon>Pseudomonadota</taxon>
        <taxon>Alphaproteobacteria</taxon>
        <taxon>Sphingomonadales</taxon>
        <taxon>Sphingomonadaceae</taxon>
        <taxon>Novosphingobium</taxon>
    </lineage>
</organism>
<dbReference type="PANTHER" id="PTHR33840">
    <property type="match status" value="1"/>
</dbReference>
<dbReference type="Proteomes" id="UP000548867">
    <property type="component" value="Unassembled WGS sequence"/>
</dbReference>
<evidence type="ECO:0000313" key="2">
    <source>
        <dbReference type="EMBL" id="MBB3953358.1"/>
    </source>
</evidence>
<comment type="caution">
    <text evidence="2">The sequence shown here is derived from an EMBL/GenBank/DDBJ whole genome shotgun (WGS) entry which is preliminary data.</text>
</comment>
<dbReference type="AlphaFoldDB" id="A0A7W6CB60"/>
<evidence type="ECO:0000259" key="1">
    <source>
        <dbReference type="Pfam" id="PF09994"/>
    </source>
</evidence>
<keyword evidence="3" id="KW-1185">Reference proteome</keyword>
<name>A0A7W6CB60_9SPHN</name>
<dbReference type="RefSeq" id="WP_183621921.1">
    <property type="nucleotide sequence ID" value="NZ_JACIDX010000001.1"/>
</dbReference>
<dbReference type="PANTHER" id="PTHR33840:SF1">
    <property type="entry name" value="TLE1 PHOSPHOLIPASE DOMAIN-CONTAINING PROTEIN"/>
    <property type="match status" value="1"/>
</dbReference>
<dbReference type="EC" id="2.5.1.18" evidence="2"/>
<dbReference type="GO" id="GO:0004364">
    <property type="term" value="F:glutathione transferase activity"/>
    <property type="evidence" value="ECO:0007669"/>
    <property type="project" value="UniProtKB-EC"/>
</dbReference>
<dbReference type="EMBL" id="JACIDX010000001">
    <property type="protein sequence ID" value="MBB3953358.1"/>
    <property type="molecule type" value="Genomic_DNA"/>
</dbReference>
<evidence type="ECO:0000313" key="3">
    <source>
        <dbReference type="Proteomes" id="UP000548867"/>
    </source>
</evidence>